<comment type="caution">
    <text evidence="1">The sequence shown here is derived from an EMBL/GenBank/DDBJ whole genome shotgun (WGS) entry which is preliminary data.</text>
</comment>
<reference evidence="2" key="1">
    <citation type="journal article" date="2017" name="Int. J. Syst. Evol. Microbiol.">
        <title>Notoacmeibacter marinus gen. nov., sp. nov., isolated from the gut of a limpet and proposal of Notoacmeibacteraceae fam. nov. in the order Rhizobiales of the class Alphaproteobacteria.</title>
        <authorList>
            <person name="Huang Z."/>
            <person name="Guo F."/>
            <person name="Lai Q."/>
        </authorList>
    </citation>
    <scope>NUCLEOTIDE SEQUENCE [LARGE SCALE GENOMIC DNA]</scope>
    <source>
        <strain evidence="2">XMTR2A4</strain>
    </source>
</reference>
<organism evidence="1 2">
    <name type="scientific">Notoacmeibacter marinus</name>
    <dbReference type="NCBI Taxonomy" id="1876515"/>
    <lineage>
        <taxon>Bacteria</taxon>
        <taxon>Pseudomonadati</taxon>
        <taxon>Pseudomonadota</taxon>
        <taxon>Alphaproteobacteria</taxon>
        <taxon>Hyphomicrobiales</taxon>
        <taxon>Notoacmeibacteraceae</taxon>
        <taxon>Notoacmeibacter</taxon>
    </lineage>
</organism>
<dbReference type="SUPFAM" id="SSF48576">
    <property type="entry name" value="Terpenoid synthases"/>
    <property type="match status" value="1"/>
</dbReference>
<dbReference type="EMBL" id="NBYO01000002">
    <property type="protein sequence ID" value="OXT00215.1"/>
    <property type="molecule type" value="Genomic_DNA"/>
</dbReference>
<dbReference type="AlphaFoldDB" id="A0A231UWA6"/>
<dbReference type="Proteomes" id="UP000215405">
    <property type="component" value="Unassembled WGS sequence"/>
</dbReference>
<dbReference type="InterPro" id="IPR008949">
    <property type="entry name" value="Isoprenoid_synthase_dom_sf"/>
</dbReference>
<evidence type="ECO:0000313" key="1">
    <source>
        <dbReference type="EMBL" id="OXT00215.1"/>
    </source>
</evidence>
<evidence type="ECO:0000313" key="2">
    <source>
        <dbReference type="Proteomes" id="UP000215405"/>
    </source>
</evidence>
<dbReference type="Pfam" id="PF00494">
    <property type="entry name" value="SQS_PSY"/>
    <property type="match status" value="1"/>
</dbReference>
<sequence>MADFNPLDTLRQADPERYAALLYMAEPFRRPLATLHLFDLELARIPRLVSEPMAGEIRLQWWREVLSGERAGEGRSNPLASALVEVISAHNLPMSGFGMMLDGRIADLYADRFDTRTDLEAYCGQTRSALFQLLLQIVDPATMVISADAPGHAGCALGIAQILSRAAMDRGAGKVRLPNDLLESAGGSAEDWLRADDDAFLGRAVQALTALGADHLVKADRAILSLGADARPVYLPLASAQLLLRQAERQGAKVVRTPLQLSPFRHHWALLRRRIRF</sequence>
<accession>A0A231UWA6</accession>
<dbReference type="Gene3D" id="1.10.600.10">
    <property type="entry name" value="Farnesyl Diphosphate Synthase"/>
    <property type="match status" value="1"/>
</dbReference>
<gene>
    <name evidence="1" type="ORF">B7H23_08545</name>
</gene>
<dbReference type="InterPro" id="IPR002060">
    <property type="entry name" value="Squ/phyt_synthse"/>
</dbReference>
<keyword evidence="2" id="KW-1185">Reference proteome</keyword>
<protein>
    <recommendedName>
        <fullName evidence="3">Phytoene synthase</fullName>
    </recommendedName>
</protein>
<dbReference type="RefSeq" id="WP_094077040.1">
    <property type="nucleotide sequence ID" value="NZ_NBYO01000002.1"/>
</dbReference>
<name>A0A231UWA6_9HYPH</name>
<proteinExistence type="predicted"/>
<evidence type="ECO:0008006" key="3">
    <source>
        <dbReference type="Google" id="ProtNLM"/>
    </source>
</evidence>